<dbReference type="GO" id="GO:0047372">
    <property type="term" value="F:monoacylglycerol lipase activity"/>
    <property type="evidence" value="ECO:0007669"/>
    <property type="project" value="TreeGrafter"/>
</dbReference>
<dbReference type="PANTHER" id="PTHR10794">
    <property type="entry name" value="ABHYDROLASE DOMAIN-CONTAINING PROTEIN"/>
    <property type="match status" value="1"/>
</dbReference>
<dbReference type="InterPro" id="IPR050960">
    <property type="entry name" value="AB_hydrolase_4_sf"/>
</dbReference>
<evidence type="ECO:0000313" key="1">
    <source>
        <dbReference type="EMBL" id="KAJ9549841.1"/>
    </source>
</evidence>
<organism evidence="1 2">
    <name type="scientific">Centaurea solstitialis</name>
    <name type="common">yellow star-thistle</name>
    <dbReference type="NCBI Taxonomy" id="347529"/>
    <lineage>
        <taxon>Eukaryota</taxon>
        <taxon>Viridiplantae</taxon>
        <taxon>Streptophyta</taxon>
        <taxon>Embryophyta</taxon>
        <taxon>Tracheophyta</taxon>
        <taxon>Spermatophyta</taxon>
        <taxon>Magnoliopsida</taxon>
        <taxon>eudicotyledons</taxon>
        <taxon>Gunneridae</taxon>
        <taxon>Pentapetalae</taxon>
        <taxon>asterids</taxon>
        <taxon>campanulids</taxon>
        <taxon>Asterales</taxon>
        <taxon>Asteraceae</taxon>
        <taxon>Carduoideae</taxon>
        <taxon>Cardueae</taxon>
        <taxon>Centaureinae</taxon>
        <taxon>Centaurea</taxon>
    </lineage>
</organism>
<dbReference type="EMBL" id="JARYMX010000005">
    <property type="protein sequence ID" value="KAJ9549841.1"/>
    <property type="molecule type" value="Genomic_DNA"/>
</dbReference>
<dbReference type="AlphaFoldDB" id="A0AA38T9H3"/>
<dbReference type="GO" id="GO:0034338">
    <property type="term" value="F:short-chain carboxylesterase activity"/>
    <property type="evidence" value="ECO:0007669"/>
    <property type="project" value="TreeGrafter"/>
</dbReference>
<gene>
    <name evidence="1" type="ORF">OSB04_022384</name>
</gene>
<proteinExistence type="predicted"/>
<keyword evidence="2" id="KW-1185">Reference proteome</keyword>
<comment type="caution">
    <text evidence="1">The sequence shown here is derived from an EMBL/GenBank/DDBJ whole genome shotgun (WGS) entry which is preliminary data.</text>
</comment>
<accession>A0AA38T9H3</accession>
<dbReference type="PANTHER" id="PTHR10794:SF84">
    <property type="entry name" value="ESTERASE_LIPASE_THIOESTERASE FAMILY PROTEIN"/>
    <property type="match status" value="1"/>
</dbReference>
<dbReference type="Proteomes" id="UP001172457">
    <property type="component" value="Chromosome 5"/>
</dbReference>
<reference evidence="1" key="1">
    <citation type="submission" date="2023-03" db="EMBL/GenBank/DDBJ databases">
        <title>Chromosome-scale reference genome and RAD-based genetic map of yellow starthistle (Centaurea solstitialis) reveal putative structural variation and QTLs associated with invader traits.</title>
        <authorList>
            <person name="Reatini B."/>
            <person name="Cang F.A."/>
            <person name="Jiang Q."/>
            <person name="Mckibben M.T.W."/>
            <person name="Barker M.S."/>
            <person name="Rieseberg L.H."/>
            <person name="Dlugosch K.M."/>
        </authorList>
    </citation>
    <scope>NUCLEOTIDE SEQUENCE</scope>
    <source>
        <strain evidence="1">CAN-66</strain>
        <tissue evidence="1">Leaf</tissue>
    </source>
</reference>
<sequence>MSATPQPHPSLHVSGGALDSFLPAFTTLDQPYDSYPVVTYNSHLETIFAFFFRSTPAVRFQRECLRTKDNGTVALDWVAGDDRSLPADSPVLIIMAYRH</sequence>
<name>A0AA38T9H3_9ASTR</name>
<protein>
    <submittedName>
        <fullName evidence="1">Uncharacterized protein</fullName>
    </submittedName>
</protein>
<evidence type="ECO:0000313" key="2">
    <source>
        <dbReference type="Proteomes" id="UP001172457"/>
    </source>
</evidence>